<evidence type="ECO:0000256" key="4">
    <source>
        <dbReference type="ARBA" id="ARBA00023186"/>
    </source>
</evidence>
<name>A0ABP3PGF6_SACER</name>
<sequence length="261" mass="28592">MVDSFTLSLEAADILGEDLRVNLRRFPFEVPHFGTTLDQRAGIRREVWAELSSRGLADHGRPEPDVETAVKLVDRSDMSIAITSYEVGSEEVFRGCVAVSGRTGVLARQEPRGVRFEYIDVRGLARICAQLLPAHPEGHLEAATVSAGTPEPANHRADAEEQSWLGAVQASAAGRSGSELRKAQAIMALPLLRVGYFVVSGHDGAGRRMRLPAIGWRDTEDGRYSVTTRRNQAGERWNTFAAADIPKMVRYLDEQLAQLAG</sequence>
<keyword evidence="3" id="KW-0963">Cytoplasm</keyword>
<comment type="similarity">
    <text evidence="2">Belongs to the EspG family.</text>
</comment>
<reference evidence="6" key="1">
    <citation type="journal article" date="2019" name="Int. J. Syst. Evol. Microbiol.">
        <title>The Global Catalogue of Microorganisms (GCM) 10K type strain sequencing project: providing services to taxonomists for standard genome sequencing and annotation.</title>
        <authorList>
            <consortium name="The Broad Institute Genomics Platform"/>
            <consortium name="The Broad Institute Genome Sequencing Center for Infectious Disease"/>
            <person name="Wu L."/>
            <person name="Ma J."/>
        </authorList>
    </citation>
    <scope>NUCLEOTIDE SEQUENCE [LARGE SCALE GENOMIC DNA]</scope>
    <source>
        <strain evidence="6">JCM 10303</strain>
    </source>
</reference>
<evidence type="ECO:0000256" key="3">
    <source>
        <dbReference type="ARBA" id="ARBA00022490"/>
    </source>
</evidence>
<comment type="caution">
    <text evidence="5">The sequence shown here is derived from an EMBL/GenBank/DDBJ whole genome shotgun (WGS) entry which is preliminary data.</text>
</comment>
<evidence type="ECO:0000313" key="5">
    <source>
        <dbReference type="EMBL" id="GAA0563158.1"/>
    </source>
</evidence>
<dbReference type="RefSeq" id="WP_009949356.1">
    <property type="nucleotide sequence ID" value="NZ_BAAAGS010000102.1"/>
</dbReference>
<accession>A0ABP3PGF6</accession>
<evidence type="ECO:0000256" key="1">
    <source>
        <dbReference type="ARBA" id="ARBA00004496"/>
    </source>
</evidence>
<keyword evidence="6" id="KW-1185">Reference proteome</keyword>
<dbReference type="Pfam" id="PF14011">
    <property type="entry name" value="ESX-1_EspG"/>
    <property type="match status" value="1"/>
</dbReference>
<dbReference type="EMBL" id="BAAAGS010000102">
    <property type="protein sequence ID" value="GAA0563158.1"/>
    <property type="molecule type" value="Genomic_DNA"/>
</dbReference>
<keyword evidence="4" id="KW-0143">Chaperone</keyword>
<organism evidence="5 6">
    <name type="scientific">Saccharopolyspora erythraea</name>
    <name type="common">Streptomyces erythraeus</name>
    <dbReference type="NCBI Taxonomy" id="1836"/>
    <lineage>
        <taxon>Bacteria</taxon>
        <taxon>Bacillati</taxon>
        <taxon>Actinomycetota</taxon>
        <taxon>Actinomycetes</taxon>
        <taxon>Pseudonocardiales</taxon>
        <taxon>Pseudonocardiaceae</taxon>
        <taxon>Saccharopolyspora</taxon>
    </lineage>
</organism>
<protein>
    <submittedName>
        <fullName evidence="5">ESX secretion-associated protein EspG</fullName>
    </submittedName>
</protein>
<evidence type="ECO:0000256" key="2">
    <source>
        <dbReference type="ARBA" id="ARBA00006411"/>
    </source>
</evidence>
<evidence type="ECO:0000313" key="6">
    <source>
        <dbReference type="Proteomes" id="UP001500729"/>
    </source>
</evidence>
<comment type="subcellular location">
    <subcellularLocation>
        <location evidence="1">Cytoplasm</location>
    </subcellularLocation>
</comment>
<dbReference type="Proteomes" id="UP001500729">
    <property type="component" value="Unassembled WGS sequence"/>
</dbReference>
<proteinExistence type="inferred from homology"/>
<dbReference type="InterPro" id="IPR025734">
    <property type="entry name" value="EspG"/>
</dbReference>
<gene>
    <name evidence="5" type="ORF">GCM10009533_69430</name>
</gene>